<accession>A0ACC5R5Z1</accession>
<evidence type="ECO:0000313" key="2">
    <source>
        <dbReference type="Proteomes" id="UP000616151"/>
    </source>
</evidence>
<comment type="caution">
    <text evidence="1">The sequence shown here is derived from an EMBL/GenBank/DDBJ whole genome shotgun (WGS) entry which is preliminary data.</text>
</comment>
<sequence>MAGFTIGKLSEATDTKVQTIRYYESIGLMAPFTRTEGGHRLYDIDDRKRLTFIRHARELGFSIDAIRELLSLSDNPQTSCERADDIASRQLDEVEQRLKRLRALQKELKRMVTECGHGRVSDCRVIEVLSDHRLCQTSH</sequence>
<reference evidence="1" key="1">
    <citation type="submission" date="2021-01" db="EMBL/GenBank/DDBJ databases">
        <authorList>
            <person name="Sun Q."/>
        </authorList>
    </citation>
    <scope>NUCLEOTIDE SEQUENCE</scope>
    <source>
        <strain evidence="1">YIM B02566</strain>
    </source>
</reference>
<evidence type="ECO:0000313" key="1">
    <source>
        <dbReference type="EMBL" id="MBK1868084.1"/>
    </source>
</evidence>
<dbReference type="EMBL" id="JAENHL010000007">
    <property type="protein sequence ID" value="MBK1868084.1"/>
    <property type="molecule type" value="Genomic_DNA"/>
</dbReference>
<name>A0ACC5R5Z1_9HYPH</name>
<dbReference type="Proteomes" id="UP000616151">
    <property type="component" value="Unassembled WGS sequence"/>
</dbReference>
<keyword evidence="2" id="KW-1185">Reference proteome</keyword>
<organism evidence="1 2">
    <name type="scientific">Taklimakanibacter albus</name>
    <dbReference type="NCBI Taxonomy" id="2800327"/>
    <lineage>
        <taxon>Bacteria</taxon>
        <taxon>Pseudomonadati</taxon>
        <taxon>Pseudomonadota</taxon>
        <taxon>Alphaproteobacteria</taxon>
        <taxon>Hyphomicrobiales</taxon>
        <taxon>Aestuariivirgaceae</taxon>
        <taxon>Taklimakanibacter</taxon>
    </lineage>
</organism>
<proteinExistence type="predicted"/>
<gene>
    <name evidence="1" type="ORF">JHL16_17130</name>
</gene>
<protein>
    <submittedName>
        <fullName evidence="1">Helix-turn-helix domain-containing protein</fullName>
    </submittedName>
</protein>